<dbReference type="InterPro" id="IPR014755">
    <property type="entry name" value="Cu-Rt/internalin_Ig-like"/>
</dbReference>
<dbReference type="Gene3D" id="2.60.40.1220">
    <property type="match status" value="3"/>
</dbReference>
<feature type="domain" description="SbsA Ig-like" evidence="3">
    <location>
        <begin position="154"/>
        <end position="256"/>
    </location>
</feature>
<dbReference type="Proteomes" id="UP000236655">
    <property type="component" value="Chromosome"/>
</dbReference>
<keyword evidence="1 2" id="KW-0732">Signal</keyword>
<dbReference type="PROSITE" id="PS51257">
    <property type="entry name" value="PROKAR_LIPOPROTEIN"/>
    <property type="match status" value="1"/>
</dbReference>
<dbReference type="KEGG" id="nba:CUN60_06065"/>
<evidence type="ECO:0000256" key="2">
    <source>
        <dbReference type="SAM" id="SignalP"/>
    </source>
</evidence>
<reference evidence="5" key="1">
    <citation type="submission" date="2017-11" db="EMBL/GenBank/DDBJ databases">
        <authorList>
            <person name="Chan K.G."/>
            <person name="Lee L.S."/>
        </authorList>
    </citation>
    <scope>NUCLEOTIDE SEQUENCE [LARGE SCALE GENOMIC DNA]</scope>
    <source>
        <strain evidence="5">DSM 100970</strain>
    </source>
</reference>
<gene>
    <name evidence="4" type="ORF">CUN60_06065</name>
</gene>
<evidence type="ECO:0000259" key="3">
    <source>
        <dbReference type="Pfam" id="PF13205"/>
    </source>
</evidence>
<dbReference type="Pfam" id="PF13205">
    <property type="entry name" value="Big_5"/>
    <property type="match status" value="4"/>
</dbReference>
<feature type="domain" description="SbsA Ig-like" evidence="3">
    <location>
        <begin position="51"/>
        <end position="150"/>
    </location>
</feature>
<feature type="domain" description="SbsA Ig-like" evidence="3">
    <location>
        <begin position="367"/>
        <end position="471"/>
    </location>
</feature>
<protein>
    <recommendedName>
        <fullName evidence="3">SbsA Ig-like domain-containing protein</fullName>
    </recommendedName>
</protein>
<accession>A0A2I7N600</accession>
<dbReference type="SUPFAM" id="SSF101898">
    <property type="entry name" value="NHL repeat"/>
    <property type="match status" value="1"/>
</dbReference>
<dbReference type="AlphaFoldDB" id="A0A2I7N600"/>
<sequence length="755" mass="80083">MKRKLLIPFLVGLLSFFVVSCSGTTTSTATCESCMVNQATVSLDSSSGGVSNGETDVSLTPLVVLKYSQPMNPQTVSSNTVWLSTSASFESMDHQGDIAISDIIANTGYTEFSFSTESALLPNTTYYITVTDDNKTVNGFSVSGQFSFTTGDFTKPTVGLIAPTNGSNVVGLNPNIQLRFSESVENVNHQTILIHKDSLDGTVIPISTIIAGENNTYIFSMTDSLAPDSTYYIVLTDQITDLAGNHLKETSFYFTTLQADSGTKPEVSLLSPSNNATEVTTTPNIEIKFSEAIVNVDSSTVTLHSGSIDGPLVQIGSIVAGADNTYLFNPQATLLDNTTYYIVLSNGITNSKGNSLNPTSFVFTTGDYTAPDVTILEPLDNATDVELAPTIKIKFSEAVQNINSSTITLRRGSPDEDIVAISQITDEGNNTYSFTPTTPLSPNINYYVVLNNQITDNFGNNLPPTNFRFTTINILGAAYIVSRDNNEITLCDIYPDNSLNNCHATAAINSPSSQAFFNADKSAVYILAAGGNPELDRCDINADKSLGNCNSIGSVPAGTSIMTVNSTATMVYLGSVSPSSVIYACPIVNNLLGMCNSVSAANFIFPLAITLDNTATTAYVSTWGSGFGDGKVQACPVQGDGSFGVCIAAVSATEPSSVVFNSAGDRAYIGQYAGSNLNMCQVSGDSTFNSCNTIGSGFMSATSLAFTMGDGIAYVTDRSANRVSMCEVEIDGTFSNCTYTVTGITQPFWITLNYY</sequence>
<name>A0A2I7N600_9NEIS</name>
<keyword evidence="5" id="KW-1185">Reference proteome</keyword>
<evidence type="ECO:0000313" key="4">
    <source>
        <dbReference type="EMBL" id="AUR51878.1"/>
    </source>
</evidence>
<dbReference type="OrthoDB" id="8550224at2"/>
<feature type="domain" description="SbsA Ig-like" evidence="3">
    <location>
        <begin position="263"/>
        <end position="365"/>
    </location>
</feature>
<evidence type="ECO:0000256" key="1">
    <source>
        <dbReference type="ARBA" id="ARBA00022729"/>
    </source>
</evidence>
<dbReference type="EMBL" id="CP024847">
    <property type="protein sequence ID" value="AUR51878.1"/>
    <property type="molecule type" value="Genomic_DNA"/>
</dbReference>
<dbReference type="InterPro" id="IPR032812">
    <property type="entry name" value="SbsA_Ig"/>
</dbReference>
<organism evidence="4 5">
    <name type="scientific">Aquella oligotrophica</name>
    <dbReference type="NCBI Taxonomy" id="2067065"/>
    <lineage>
        <taxon>Bacteria</taxon>
        <taxon>Pseudomonadati</taxon>
        <taxon>Pseudomonadota</taxon>
        <taxon>Betaproteobacteria</taxon>
        <taxon>Neisseriales</taxon>
        <taxon>Neisseriaceae</taxon>
        <taxon>Aquella</taxon>
    </lineage>
</organism>
<feature type="chain" id="PRO_5014349296" description="SbsA Ig-like domain-containing protein" evidence="2">
    <location>
        <begin position="21"/>
        <end position="755"/>
    </location>
</feature>
<evidence type="ECO:0000313" key="5">
    <source>
        <dbReference type="Proteomes" id="UP000236655"/>
    </source>
</evidence>
<feature type="signal peptide" evidence="2">
    <location>
        <begin position="1"/>
        <end position="20"/>
    </location>
</feature>
<dbReference type="RefSeq" id="WP_102951174.1">
    <property type="nucleotide sequence ID" value="NZ_CP024847.1"/>
</dbReference>
<proteinExistence type="predicted"/>